<dbReference type="SMART" id="SM00387">
    <property type="entry name" value="HATPase_c"/>
    <property type="match status" value="1"/>
</dbReference>
<dbReference type="InterPro" id="IPR011047">
    <property type="entry name" value="Quinoprotein_ADH-like_sf"/>
</dbReference>
<feature type="domain" description="Response regulatory" evidence="16">
    <location>
        <begin position="1117"/>
        <end position="1232"/>
    </location>
</feature>
<evidence type="ECO:0000256" key="4">
    <source>
        <dbReference type="ARBA" id="ARBA00022679"/>
    </source>
</evidence>
<feature type="domain" description="HTH araC/xylS-type" evidence="14">
    <location>
        <begin position="1275"/>
        <end position="1374"/>
    </location>
</feature>
<dbReference type="InterPro" id="IPR003661">
    <property type="entry name" value="HisK_dim/P_dom"/>
</dbReference>
<dbReference type="FunFam" id="1.10.287.130:FF:000034">
    <property type="entry name" value="Two-component system sensor histidine kinase/response regulator"/>
    <property type="match status" value="1"/>
</dbReference>
<evidence type="ECO:0000259" key="14">
    <source>
        <dbReference type="PROSITE" id="PS01124"/>
    </source>
</evidence>
<comment type="catalytic activity">
    <reaction evidence="1">
        <text>ATP + protein L-histidine = ADP + protein N-phospho-L-histidine.</text>
        <dbReference type="EC" id="2.7.13.3"/>
    </reaction>
</comment>
<evidence type="ECO:0000256" key="5">
    <source>
        <dbReference type="ARBA" id="ARBA00022741"/>
    </source>
</evidence>
<evidence type="ECO:0000256" key="8">
    <source>
        <dbReference type="ARBA" id="ARBA00023012"/>
    </source>
</evidence>
<dbReference type="InterPro" id="IPR005467">
    <property type="entry name" value="His_kinase_dom"/>
</dbReference>
<dbReference type="FunFam" id="3.30.565.10:FF:000037">
    <property type="entry name" value="Hybrid sensor histidine kinase/response regulator"/>
    <property type="match status" value="1"/>
</dbReference>
<dbReference type="InterPro" id="IPR036097">
    <property type="entry name" value="HisK_dim/P_sf"/>
</dbReference>
<dbReference type="InterPro" id="IPR018062">
    <property type="entry name" value="HTH_AraC-typ_CS"/>
</dbReference>
<protein>
    <recommendedName>
        <fullName evidence="2">histidine kinase</fullName>
        <ecNumber evidence="2">2.7.13.3</ecNumber>
    </recommendedName>
</protein>
<dbReference type="InterPro" id="IPR018060">
    <property type="entry name" value="HTH_AraC"/>
</dbReference>
<evidence type="ECO:0000256" key="13">
    <source>
        <dbReference type="SAM" id="MobiDB-lite"/>
    </source>
</evidence>
<dbReference type="PANTHER" id="PTHR43547:SF2">
    <property type="entry name" value="HYBRID SIGNAL TRANSDUCTION HISTIDINE KINASE C"/>
    <property type="match status" value="1"/>
</dbReference>
<evidence type="ECO:0000259" key="16">
    <source>
        <dbReference type="PROSITE" id="PS50110"/>
    </source>
</evidence>
<evidence type="ECO:0000256" key="7">
    <source>
        <dbReference type="ARBA" id="ARBA00022840"/>
    </source>
</evidence>
<dbReference type="Pfam" id="PF07494">
    <property type="entry name" value="Reg_prop"/>
    <property type="match status" value="8"/>
</dbReference>
<keyword evidence="5" id="KW-0547">Nucleotide-binding</keyword>
<dbReference type="SMART" id="SM00342">
    <property type="entry name" value="HTH_ARAC"/>
    <property type="match status" value="1"/>
</dbReference>
<dbReference type="FunFam" id="3.40.50.2300:FF:000138">
    <property type="entry name" value="Two-component system sensor histidine kinase/response regulator"/>
    <property type="match status" value="1"/>
</dbReference>
<dbReference type="CDD" id="cd17574">
    <property type="entry name" value="REC_OmpR"/>
    <property type="match status" value="1"/>
</dbReference>
<evidence type="ECO:0000256" key="6">
    <source>
        <dbReference type="ARBA" id="ARBA00022777"/>
    </source>
</evidence>
<evidence type="ECO:0000256" key="11">
    <source>
        <dbReference type="ARBA" id="ARBA00023163"/>
    </source>
</evidence>
<dbReference type="InterPro" id="IPR011123">
    <property type="entry name" value="Y_Y_Y"/>
</dbReference>
<dbReference type="PROSITE" id="PS51257">
    <property type="entry name" value="PROKAR_LIPOPROTEIN"/>
    <property type="match status" value="1"/>
</dbReference>
<feature type="modified residue" description="4-aspartylphosphate" evidence="12">
    <location>
        <position position="1165"/>
    </location>
</feature>
<dbReference type="InterPro" id="IPR036890">
    <property type="entry name" value="HATPase_C_sf"/>
</dbReference>
<dbReference type="GO" id="GO:0043565">
    <property type="term" value="F:sequence-specific DNA binding"/>
    <property type="evidence" value="ECO:0007669"/>
    <property type="project" value="InterPro"/>
</dbReference>
<dbReference type="Pfam" id="PF00512">
    <property type="entry name" value="HisKA"/>
    <property type="match status" value="1"/>
</dbReference>
<feature type="region of interest" description="Disordered" evidence="13">
    <location>
        <begin position="1087"/>
        <end position="1109"/>
    </location>
</feature>
<dbReference type="PROSITE" id="PS00041">
    <property type="entry name" value="HTH_ARAC_FAMILY_1"/>
    <property type="match status" value="1"/>
</dbReference>
<keyword evidence="4 17" id="KW-0808">Transferase</keyword>
<keyword evidence="8" id="KW-0902">Two-component regulatory system</keyword>
<evidence type="ECO:0000256" key="12">
    <source>
        <dbReference type="PROSITE-ProRule" id="PRU00169"/>
    </source>
</evidence>
<evidence type="ECO:0000256" key="9">
    <source>
        <dbReference type="ARBA" id="ARBA00023015"/>
    </source>
</evidence>
<dbReference type="Gene3D" id="1.10.287.130">
    <property type="match status" value="1"/>
</dbReference>
<dbReference type="PROSITE" id="PS01124">
    <property type="entry name" value="HTH_ARAC_FAMILY_2"/>
    <property type="match status" value="1"/>
</dbReference>
<dbReference type="GO" id="GO:0005524">
    <property type="term" value="F:ATP binding"/>
    <property type="evidence" value="ECO:0007669"/>
    <property type="project" value="UniProtKB-KW"/>
</dbReference>
<dbReference type="SUPFAM" id="SSF63829">
    <property type="entry name" value="Calcium-dependent phosphotriesterase"/>
    <property type="match status" value="1"/>
</dbReference>
<evidence type="ECO:0000256" key="3">
    <source>
        <dbReference type="ARBA" id="ARBA00022553"/>
    </source>
</evidence>
<dbReference type="Gene3D" id="3.30.565.10">
    <property type="entry name" value="Histidine kinase-like ATPase, C-terminal domain"/>
    <property type="match status" value="1"/>
</dbReference>
<sequence>MKHIAQFMKRYIILILSFLTSSCWLMAQPYIIKRLGIEQGLSNNYVVGITQDKQGFLWFATEEGLNKFDGTRFITYYKNDPSKNSQSITGNELNQVYADPKRPIIWVATQRDGLNAYNYHSQTFTAYQNDPQNPNSLITNDVTDIAPAQDTDGIWICTYYRGIDHLDTATGKFTHYNKTTVPTLESEQTWTVLDGGDGNLYIGHVNSGFSILSLKDRSTINFRHDPADPNSLPGNEVSTILKDSYGNIWLGTDRGLALYNSTNQSFITFKQNRNDKYGTLSTRIFSIRQLKNHKLWIASELNGITILDLKQSQFLSPEQIAFEFLREGDDSRSLSNASVRYIYQDSFDNVWLGTWGGGINFISSEPSLFTTIDYSPIPGNNSSLNNKVVSSICTDRQGRLWIGTDGGGINVFENNERVAIYKKETGELLSNSVQTAFQDSKGNLWFGTFLGSVSLYNPQTKTFRSITPMGRTNLDVRTFCEDNQHRIWIGCSEGIYIYDPDKMKVIQYYHSGNSELHGNLIRTIEQDDKGRFWIGTFGDGMGVYSPDFHLIKHYIQREGFCSNTINQIYEDKEKRIWIATGEGLVCFRSPEDTDYQTYQRKDGFANTFIQAITEDQHGNIWFSTNKGIGCYVTKKKRFYYYGHSDDVPAGNFMRASVAKNTDGSIYFGSINGLCCFAPNIAMSEFRVPPVIITEMKIFERLGTQKNSETFISLSEKREVELTHEQNTFSLTFNVQNYSFVNQMDYTYMLKGLENSWYTVNENNSVTFRNIPPGKYEFLIKARIHNQEWPEKATSLIIRINPPMWLTWWAKLIYILISISIIYLIVHAYKKKIDLESLYTLEKKNHEQEQELNQERLRFYTNITHELRTPLTLILGPLEDMQKDTSLPTKQAQKLSVIHQSALRLLNLINQILEFRKTETQNKKLCVCKGNLTPLIHEIGFKYKELNQKPKIDFRIQTEKEEMLLFFDKEIITIILDNLISNAIKYTEQGRVTLSLCQTTRNEVSYTEIKVSDTGYGISAEALPHIFDRYYQESGKHQASGTGIGLALVRNLVELHEGDIRVESTPNEGSTFYISLLTDNIYPNALHTDSTETKEKPEDQETITDDSHTAATENSKPILLIVEDNEDIQKYIAESFSDSFEVITGSNGEEGKQQALNRIPDIIVSDIMMPVMDGITLCRQLKEDVRTSHIPVILLTAKDSLQDKEEGYEVGADSYLTKPFSASLLRSRINNLLDSRKKLIAQFQQAGTNHNPNSHLDEKRSIITEALSKLDNEFIEKITQLVEDNLSSEKIDITYLSDKMCMSGSTLYRKMKALTGLSTNEYIRKVKMQNAERLLLEGKYNISEIAYKIGMNSTGYFRQCFKDEFGVSPSDYLKQFTSPTPPPSS</sequence>
<dbReference type="GO" id="GO:0003700">
    <property type="term" value="F:DNA-binding transcription factor activity"/>
    <property type="evidence" value="ECO:0007669"/>
    <property type="project" value="InterPro"/>
</dbReference>
<dbReference type="GO" id="GO:0000155">
    <property type="term" value="F:phosphorelay sensor kinase activity"/>
    <property type="evidence" value="ECO:0007669"/>
    <property type="project" value="InterPro"/>
</dbReference>
<accession>A0A174KX84</accession>
<dbReference type="EC" id="2.7.13.3" evidence="2"/>
<keyword evidence="9" id="KW-0805">Transcription regulation</keyword>
<keyword evidence="3 12" id="KW-0597">Phosphoprotein</keyword>
<dbReference type="InterPro" id="IPR004358">
    <property type="entry name" value="Sig_transdc_His_kin-like_C"/>
</dbReference>
<dbReference type="PANTHER" id="PTHR43547">
    <property type="entry name" value="TWO-COMPONENT HISTIDINE KINASE"/>
    <property type="match status" value="1"/>
</dbReference>
<dbReference type="SUPFAM" id="SSF50998">
    <property type="entry name" value="Quinoprotein alcohol dehydrogenase-like"/>
    <property type="match status" value="1"/>
</dbReference>
<gene>
    <name evidence="17" type="primary">arcB_2</name>
    <name evidence="17" type="ORF">ERS852511_01325</name>
</gene>
<dbReference type="InterPro" id="IPR009057">
    <property type="entry name" value="Homeodomain-like_sf"/>
</dbReference>
<dbReference type="SUPFAM" id="SSF55874">
    <property type="entry name" value="ATPase domain of HSP90 chaperone/DNA topoisomerase II/histidine kinase"/>
    <property type="match status" value="1"/>
</dbReference>
<dbReference type="Gene3D" id="2.130.10.10">
    <property type="entry name" value="YVTN repeat-like/Quinoprotein amine dehydrogenase"/>
    <property type="match status" value="2"/>
</dbReference>
<dbReference type="PROSITE" id="PS50109">
    <property type="entry name" value="HIS_KIN"/>
    <property type="match status" value="1"/>
</dbReference>
<dbReference type="CDD" id="cd00082">
    <property type="entry name" value="HisKA"/>
    <property type="match status" value="1"/>
</dbReference>
<dbReference type="InterPro" id="IPR011110">
    <property type="entry name" value="Reg_prop"/>
</dbReference>
<dbReference type="InterPro" id="IPR015943">
    <property type="entry name" value="WD40/YVTN_repeat-like_dom_sf"/>
</dbReference>
<dbReference type="Pfam" id="PF07495">
    <property type="entry name" value="Y_Y_Y"/>
    <property type="match status" value="1"/>
</dbReference>
<dbReference type="Gene3D" id="2.60.40.10">
    <property type="entry name" value="Immunoglobulins"/>
    <property type="match status" value="1"/>
</dbReference>
<proteinExistence type="predicted"/>
<dbReference type="PRINTS" id="PR00344">
    <property type="entry name" value="BCTRLSENSOR"/>
</dbReference>
<keyword evidence="10" id="KW-0238">DNA-binding</keyword>
<evidence type="ECO:0000313" key="18">
    <source>
        <dbReference type="Proteomes" id="UP000095576"/>
    </source>
</evidence>
<dbReference type="Proteomes" id="UP000095576">
    <property type="component" value="Unassembled WGS sequence"/>
</dbReference>
<dbReference type="SUPFAM" id="SSF46689">
    <property type="entry name" value="Homeodomain-like"/>
    <property type="match status" value="1"/>
</dbReference>
<dbReference type="InterPro" id="IPR013783">
    <property type="entry name" value="Ig-like_fold"/>
</dbReference>
<feature type="compositionally biased region" description="Basic and acidic residues" evidence="13">
    <location>
        <begin position="1088"/>
        <end position="1098"/>
    </location>
</feature>
<dbReference type="InterPro" id="IPR003594">
    <property type="entry name" value="HATPase_dom"/>
</dbReference>
<feature type="domain" description="Histidine kinase" evidence="15">
    <location>
        <begin position="861"/>
        <end position="1079"/>
    </location>
</feature>
<dbReference type="InterPro" id="IPR001789">
    <property type="entry name" value="Sig_transdc_resp-reg_receiver"/>
</dbReference>
<dbReference type="Pfam" id="PF00072">
    <property type="entry name" value="Response_reg"/>
    <property type="match status" value="1"/>
</dbReference>
<dbReference type="SMART" id="SM00448">
    <property type="entry name" value="REC"/>
    <property type="match status" value="1"/>
</dbReference>
<organism evidence="17 18">
    <name type="scientific">Bacteroides thetaiotaomicron</name>
    <dbReference type="NCBI Taxonomy" id="818"/>
    <lineage>
        <taxon>Bacteria</taxon>
        <taxon>Pseudomonadati</taxon>
        <taxon>Bacteroidota</taxon>
        <taxon>Bacteroidia</taxon>
        <taxon>Bacteroidales</taxon>
        <taxon>Bacteroidaceae</taxon>
        <taxon>Bacteroides</taxon>
    </lineage>
</organism>
<dbReference type="FunFam" id="2.60.40.10:FF:000791">
    <property type="entry name" value="Two-component system sensor histidine kinase/response regulator"/>
    <property type="match status" value="1"/>
</dbReference>
<reference evidence="17 18" key="1">
    <citation type="submission" date="2015-09" db="EMBL/GenBank/DDBJ databases">
        <authorList>
            <consortium name="Pathogen Informatics"/>
        </authorList>
    </citation>
    <scope>NUCLEOTIDE SEQUENCE [LARGE SCALE GENOMIC DNA]</scope>
    <source>
        <strain evidence="17 18">2789STDY5834899</strain>
    </source>
</reference>
<dbReference type="EMBL" id="CZAP01000003">
    <property type="protein sequence ID" value="CUP16583.1"/>
    <property type="molecule type" value="Genomic_DNA"/>
</dbReference>
<dbReference type="SUPFAM" id="SSF47384">
    <property type="entry name" value="Homodimeric domain of signal transducing histidine kinase"/>
    <property type="match status" value="1"/>
</dbReference>
<dbReference type="PROSITE" id="PS50110">
    <property type="entry name" value="RESPONSE_REGULATORY"/>
    <property type="match status" value="1"/>
</dbReference>
<dbReference type="CDD" id="cd00075">
    <property type="entry name" value="HATPase"/>
    <property type="match status" value="1"/>
</dbReference>
<keyword evidence="11" id="KW-0804">Transcription</keyword>
<dbReference type="SUPFAM" id="SSF52172">
    <property type="entry name" value="CheY-like"/>
    <property type="match status" value="1"/>
</dbReference>
<keyword evidence="7" id="KW-0067">ATP-binding</keyword>
<dbReference type="Gene3D" id="3.40.50.2300">
    <property type="match status" value="1"/>
</dbReference>
<evidence type="ECO:0000259" key="15">
    <source>
        <dbReference type="PROSITE" id="PS50109"/>
    </source>
</evidence>
<dbReference type="Pfam" id="PF12833">
    <property type="entry name" value="HTH_18"/>
    <property type="match status" value="1"/>
</dbReference>
<dbReference type="InterPro" id="IPR011006">
    <property type="entry name" value="CheY-like_superfamily"/>
</dbReference>
<evidence type="ECO:0000256" key="1">
    <source>
        <dbReference type="ARBA" id="ARBA00000085"/>
    </source>
</evidence>
<name>A0A174KX84_BACT4</name>
<keyword evidence="6 17" id="KW-0418">Kinase</keyword>
<evidence type="ECO:0000313" key="17">
    <source>
        <dbReference type="EMBL" id="CUP16583.1"/>
    </source>
</evidence>
<dbReference type="Gene3D" id="1.10.10.60">
    <property type="entry name" value="Homeodomain-like"/>
    <property type="match status" value="2"/>
</dbReference>
<evidence type="ECO:0000256" key="2">
    <source>
        <dbReference type="ARBA" id="ARBA00012438"/>
    </source>
</evidence>
<evidence type="ECO:0000256" key="10">
    <source>
        <dbReference type="ARBA" id="ARBA00023125"/>
    </source>
</evidence>
<dbReference type="SMART" id="SM00388">
    <property type="entry name" value="HisKA"/>
    <property type="match status" value="1"/>
</dbReference>
<dbReference type="Pfam" id="PF02518">
    <property type="entry name" value="HATPase_c"/>
    <property type="match status" value="1"/>
</dbReference>